<keyword evidence="2" id="KW-0378">Hydrolase</keyword>
<dbReference type="InterPro" id="IPR043146">
    <property type="entry name" value="Penicillin_amidase_N_B-knob"/>
</dbReference>
<comment type="similarity">
    <text evidence="1">Belongs to the peptidase S45 family.</text>
</comment>
<sequence>MRGSLPRLDGELALPGLSAPVTIQRDALGVVTVDAANQTDAMRALGYVHGQERYFEMDLLRRTAAGELSALFGARALDYDRRHRVHRLRGRVEAQLASFAGDKSALLQAYADGINAGLTGLSRKPWPYLLLRAEPEPWKLSDSALVGYAMYFDLQDASNARDLAYWRMRPYLPPALYALITHNGSRWDAPLFGAPFGDAELPSADQVDLRKLPTPASGSVLQLPFPDEIGSNNFAVAGSLTADRRAIVADDMHLGLRAPNLWFRARLRYADPRVPGGRVDASGFTLPGLPALVVGSNGHVAWAFTNSYGDWADWSREPGCAGQAMAASCAGLRVHEEIIAVKGAPSSKLTVRETAWGPLLHDNPDGSALALRWAAHLPGSLNMGLADLSRAQSVDEAMQLARGVAMPVQNLVLGDRQGKIAWRLLGPIPERDGECSTAAPVENDLVGGKQRSTPACPPWSLQTQDAPQLVAPPSGRLWTANTRTLDGLEYERIGDGNYVLGARAGQIRDGLFAKQRFNERDLLAIQLDDRALFLQRWWKLLQDQAARVDKAGNASPALATLAAAARRWEGRAVPDSVSYRIVRNWRRAVHTRVANGLTAPVRAALGERFEMPELKQLEGVVWPLLTQRPDHLLPRGERSWDQLLEHSAEDVLKEFAVTPGPDAAARLAKQRWGEHNTASICHPLASALLGFAKRALCMPFDELPGDSAMPRVQRPDFGASERMVVSPGHEADGIIHMPGGQSGHPLSPFWGAGHDDWVHGRPTPFLPGPARHTLTVEPLR</sequence>
<evidence type="ECO:0000256" key="4">
    <source>
        <dbReference type="ARBA" id="ARBA00038735"/>
    </source>
</evidence>
<dbReference type="STRING" id="84531.LA76x_1935"/>
<dbReference type="InterPro" id="IPR043147">
    <property type="entry name" value="Penicillin_amidase_A-knob"/>
</dbReference>
<evidence type="ECO:0000256" key="6">
    <source>
        <dbReference type="PIRSR" id="PIRSR001227-2"/>
    </source>
</evidence>
<dbReference type="CDD" id="cd03747">
    <property type="entry name" value="Ntn_PGA_like"/>
    <property type="match status" value="1"/>
</dbReference>
<organism evidence="7 8">
    <name type="scientific">Lysobacter antibioticus</name>
    <dbReference type="NCBI Taxonomy" id="84531"/>
    <lineage>
        <taxon>Bacteria</taxon>
        <taxon>Pseudomonadati</taxon>
        <taxon>Pseudomonadota</taxon>
        <taxon>Gammaproteobacteria</taxon>
        <taxon>Lysobacterales</taxon>
        <taxon>Lysobacteraceae</taxon>
        <taxon>Lysobacter</taxon>
    </lineage>
</organism>
<keyword evidence="3" id="KW-0865">Zymogen</keyword>
<dbReference type="Gene3D" id="1.10.439.10">
    <property type="entry name" value="Penicillin Amidohydrolase, domain 1"/>
    <property type="match status" value="1"/>
</dbReference>
<reference evidence="7 8" key="1">
    <citation type="journal article" date="2015" name="BMC Genomics">
        <title>Comparative genomics and metabolic profiling of the genus Lysobacter.</title>
        <authorList>
            <person name="de Bruijn I."/>
            <person name="Cheng X."/>
            <person name="de Jager V."/>
            <person name="Exposito R.G."/>
            <person name="Watrous J."/>
            <person name="Patel N."/>
            <person name="Postma J."/>
            <person name="Dorrestein P.C."/>
            <person name="Kobayashi D."/>
            <person name="Raaijmakers J.M."/>
        </authorList>
    </citation>
    <scope>NUCLEOTIDE SEQUENCE [LARGE SCALE GENOMIC DNA]</scope>
    <source>
        <strain evidence="7 8">76</strain>
    </source>
</reference>
<feature type="binding site" evidence="6">
    <location>
        <position position="313"/>
    </location>
    <ligand>
        <name>Ca(2+)</name>
        <dbReference type="ChEBI" id="CHEBI:29108"/>
    </ligand>
</feature>
<keyword evidence="6" id="KW-0106">Calcium</keyword>
<name>A0A0S2F946_LYSAN</name>
<dbReference type="eggNOG" id="COG2366">
    <property type="taxonomic scope" value="Bacteria"/>
</dbReference>
<dbReference type="KEGG" id="lab:LA76x_1935"/>
<protein>
    <submittedName>
        <fullName evidence="7">Penicillin amidase family protein</fullName>
    </submittedName>
</protein>
<dbReference type="SUPFAM" id="SSF56235">
    <property type="entry name" value="N-terminal nucleophile aminohydrolases (Ntn hydrolases)"/>
    <property type="match status" value="1"/>
</dbReference>
<proteinExistence type="inferred from homology"/>
<evidence type="ECO:0000256" key="5">
    <source>
        <dbReference type="PIRSR" id="PIRSR001227-1"/>
    </source>
</evidence>
<feature type="binding site" evidence="6">
    <location>
        <position position="310"/>
    </location>
    <ligand>
        <name>Ca(2+)</name>
        <dbReference type="ChEBI" id="CHEBI:29108"/>
    </ligand>
</feature>
<dbReference type="InterPro" id="IPR014395">
    <property type="entry name" value="Pen/GL7ACA/AHL_acylase"/>
</dbReference>
<gene>
    <name evidence="7" type="ORF">LA76x_1935</name>
</gene>
<dbReference type="EMBL" id="CP011129">
    <property type="protein sequence ID" value="ALN80079.1"/>
    <property type="molecule type" value="Genomic_DNA"/>
</dbReference>
<dbReference type="GO" id="GO:0017000">
    <property type="term" value="P:antibiotic biosynthetic process"/>
    <property type="evidence" value="ECO:0007669"/>
    <property type="project" value="InterPro"/>
</dbReference>
<evidence type="ECO:0000256" key="1">
    <source>
        <dbReference type="ARBA" id="ARBA00006586"/>
    </source>
</evidence>
<accession>A0A0S2F946</accession>
<feature type="active site" description="Nucleophile" evidence="5">
    <location>
        <position position="231"/>
    </location>
</feature>
<evidence type="ECO:0000256" key="2">
    <source>
        <dbReference type="ARBA" id="ARBA00022801"/>
    </source>
</evidence>
<dbReference type="PIRSF" id="PIRSF001227">
    <property type="entry name" value="Pen_acylase"/>
    <property type="match status" value="1"/>
</dbReference>
<dbReference type="Proteomes" id="UP000060787">
    <property type="component" value="Chromosome"/>
</dbReference>
<evidence type="ECO:0000313" key="8">
    <source>
        <dbReference type="Proteomes" id="UP000060787"/>
    </source>
</evidence>
<dbReference type="InterPro" id="IPR002692">
    <property type="entry name" value="S45"/>
</dbReference>
<dbReference type="Gene3D" id="2.30.120.10">
    <property type="match status" value="1"/>
</dbReference>
<evidence type="ECO:0000313" key="7">
    <source>
        <dbReference type="EMBL" id="ALN80079.1"/>
    </source>
</evidence>
<dbReference type="Gene3D" id="3.60.20.10">
    <property type="entry name" value="Glutamine Phosphoribosylpyrophosphate, subunit 1, domain 1"/>
    <property type="match status" value="1"/>
</dbReference>
<keyword evidence="6" id="KW-0479">Metal-binding</keyword>
<dbReference type="PANTHER" id="PTHR34218:SF4">
    <property type="entry name" value="ACYL-HOMOSERINE LACTONE ACYLASE QUIP"/>
    <property type="match status" value="1"/>
</dbReference>
<dbReference type="GO" id="GO:0016811">
    <property type="term" value="F:hydrolase activity, acting on carbon-nitrogen (but not peptide) bonds, in linear amides"/>
    <property type="evidence" value="ECO:0007669"/>
    <property type="project" value="InterPro"/>
</dbReference>
<dbReference type="PANTHER" id="PTHR34218">
    <property type="entry name" value="PEPTIDASE S45 PENICILLIN AMIDASE"/>
    <property type="match status" value="1"/>
</dbReference>
<comment type="cofactor">
    <cofactor evidence="6">
        <name>Ca(2+)</name>
        <dbReference type="ChEBI" id="CHEBI:29108"/>
    </cofactor>
    <text evidence="6">Binds 1 Ca(2+) ion per dimer.</text>
</comment>
<dbReference type="Gene3D" id="1.10.1400.10">
    <property type="match status" value="1"/>
</dbReference>
<dbReference type="InterPro" id="IPR029055">
    <property type="entry name" value="Ntn_hydrolases_N"/>
</dbReference>
<dbReference type="AlphaFoldDB" id="A0A0S2F946"/>
<dbReference type="InterPro" id="IPR023343">
    <property type="entry name" value="Penicillin_amidase_dom1"/>
</dbReference>
<dbReference type="PATRIC" id="fig|84531.8.peg.1955"/>
<keyword evidence="8" id="KW-1185">Reference proteome</keyword>
<dbReference type="GO" id="GO:0046872">
    <property type="term" value="F:metal ion binding"/>
    <property type="evidence" value="ECO:0007669"/>
    <property type="project" value="UniProtKB-KW"/>
</dbReference>
<dbReference type="Pfam" id="PF01804">
    <property type="entry name" value="Penicil_amidase"/>
    <property type="match status" value="1"/>
</dbReference>
<comment type="subunit">
    <text evidence="4">Heterodimer of an alpha subunit and a beta subunit processed from the same precursor.</text>
</comment>
<evidence type="ECO:0000256" key="3">
    <source>
        <dbReference type="ARBA" id="ARBA00023145"/>
    </source>
</evidence>